<accession>A0A8X7ZXS7</accession>
<dbReference type="InterPro" id="IPR053772">
    <property type="entry name" value="At1g61320/At1g61330-like"/>
</dbReference>
<comment type="caution">
    <text evidence="2">The sequence shown here is derived from an EMBL/GenBank/DDBJ whole genome shotgun (WGS) entry which is preliminary data.</text>
</comment>
<gene>
    <name evidence="2" type="ORF">POTOM_017818</name>
</gene>
<dbReference type="SMART" id="SM00256">
    <property type="entry name" value="FBOX"/>
    <property type="match status" value="1"/>
</dbReference>
<dbReference type="CDD" id="cd22160">
    <property type="entry name" value="F-box_AtFBL13-like"/>
    <property type="match status" value="1"/>
</dbReference>
<reference evidence="2" key="1">
    <citation type="journal article" date="2020" name="bioRxiv">
        <title>Hybrid origin of Populus tomentosa Carr. identified through genome sequencing and phylogenomic analysis.</title>
        <authorList>
            <person name="An X."/>
            <person name="Gao K."/>
            <person name="Chen Z."/>
            <person name="Li J."/>
            <person name="Yang X."/>
            <person name="Yang X."/>
            <person name="Zhou J."/>
            <person name="Guo T."/>
            <person name="Zhao T."/>
            <person name="Huang S."/>
            <person name="Miao D."/>
            <person name="Khan W.U."/>
            <person name="Rao P."/>
            <person name="Ye M."/>
            <person name="Lei B."/>
            <person name="Liao W."/>
            <person name="Wang J."/>
            <person name="Ji L."/>
            <person name="Li Y."/>
            <person name="Guo B."/>
            <person name="Mustafa N.S."/>
            <person name="Li S."/>
            <person name="Yun Q."/>
            <person name="Keller S.R."/>
            <person name="Mao J."/>
            <person name="Zhang R."/>
            <person name="Strauss S.H."/>
        </authorList>
    </citation>
    <scope>NUCLEOTIDE SEQUENCE</scope>
    <source>
        <strain evidence="2">GM15</strain>
        <tissue evidence="2">Leaf</tissue>
    </source>
</reference>
<dbReference type="Pfam" id="PF23622">
    <property type="entry name" value="LRR_At1g61320_AtMIF1"/>
    <property type="match status" value="1"/>
</dbReference>
<dbReference type="Pfam" id="PF00646">
    <property type="entry name" value="F-box"/>
    <property type="match status" value="1"/>
</dbReference>
<organism evidence="2 3">
    <name type="scientific">Populus tomentosa</name>
    <name type="common">Chinese white poplar</name>
    <dbReference type="NCBI Taxonomy" id="118781"/>
    <lineage>
        <taxon>Eukaryota</taxon>
        <taxon>Viridiplantae</taxon>
        <taxon>Streptophyta</taxon>
        <taxon>Embryophyta</taxon>
        <taxon>Tracheophyta</taxon>
        <taxon>Spermatophyta</taxon>
        <taxon>Magnoliopsida</taxon>
        <taxon>eudicotyledons</taxon>
        <taxon>Gunneridae</taxon>
        <taxon>Pentapetalae</taxon>
        <taxon>rosids</taxon>
        <taxon>fabids</taxon>
        <taxon>Malpighiales</taxon>
        <taxon>Salicaceae</taxon>
        <taxon>Saliceae</taxon>
        <taxon>Populus</taxon>
    </lineage>
</organism>
<dbReference type="Proteomes" id="UP000886885">
    <property type="component" value="Chromosome 4D"/>
</dbReference>
<dbReference type="AlphaFoldDB" id="A0A8X7ZXS7"/>
<proteinExistence type="predicted"/>
<dbReference type="InterPro" id="IPR055357">
    <property type="entry name" value="LRR_At1g61320_AtMIF1"/>
</dbReference>
<keyword evidence="3" id="KW-1185">Reference proteome</keyword>
<dbReference type="InterPro" id="IPR001810">
    <property type="entry name" value="F-box_dom"/>
</dbReference>
<dbReference type="OrthoDB" id="852283at2759"/>
<feature type="domain" description="F-box" evidence="1">
    <location>
        <begin position="25"/>
        <end position="61"/>
    </location>
</feature>
<dbReference type="EMBL" id="JAAWWB010000008">
    <property type="protein sequence ID" value="KAG6777974.1"/>
    <property type="molecule type" value="Genomic_DNA"/>
</dbReference>
<evidence type="ECO:0000259" key="1">
    <source>
        <dbReference type="PROSITE" id="PS50181"/>
    </source>
</evidence>
<name>A0A8X7ZXS7_POPTO</name>
<dbReference type="PANTHER" id="PTHR34145:SF68">
    <property type="entry name" value="FBD DOMAIN-CONTAINING PROTEIN"/>
    <property type="match status" value="1"/>
</dbReference>
<evidence type="ECO:0000313" key="2">
    <source>
        <dbReference type="EMBL" id="KAG6777974.1"/>
    </source>
</evidence>
<dbReference type="PANTHER" id="PTHR34145">
    <property type="entry name" value="OS02G0105600 PROTEIN"/>
    <property type="match status" value="1"/>
</dbReference>
<sequence length="468" mass="54096">MLRVSSMYSMKKSRFCCKSSSSKKRDGISSLPDEIIIHILSFLTPKDAAITSLLSRRWRNLWTFIPNLNFNVNHMARPDPLMRRRAFVRMVSNVLSLHSGQNINKFWICYELDCRSARYIDKWISFAIERKVENLILDLTEEQEIDVDPEMYTFPCFFFSDENALSSIKYLRIAGCILHLPPCFNNLKSLVELSLTHVMVTENELNKLLSSCLLLERFSVGNVPKLVNLRVSGPSLRLRYLEVSDCRSLDNIEIWAANLVSFIYRGRKVNFSLNCVPQLEDAIIDICDSTFDYVANICDHLAFNAPQLKSLGLRIVPLEVNTSLTVFPRLVNLKVLTLLVHESYDTALWYLLRASPFLQLLQVKFLWRLKSPFRTGGCKNIFSGHGTAFTHEFLKEVHMFGFRSRLDDIEFARYLLKNATALNILVIDPFIRYLDGWVEKENKATRKARDEARRLLKEAPANVHLLIL</sequence>
<protein>
    <recommendedName>
        <fullName evidence="1">F-box domain-containing protein</fullName>
    </recommendedName>
</protein>
<dbReference type="PROSITE" id="PS50181">
    <property type="entry name" value="FBOX"/>
    <property type="match status" value="1"/>
</dbReference>
<evidence type="ECO:0000313" key="3">
    <source>
        <dbReference type="Proteomes" id="UP000886885"/>
    </source>
</evidence>
<dbReference type="InterPro" id="IPR053781">
    <property type="entry name" value="F-box_AtFBL13-like"/>
</dbReference>